<dbReference type="RefSeq" id="WP_312031597.1">
    <property type="nucleotide sequence ID" value="NZ_CP051151.1"/>
</dbReference>
<feature type="domain" description="DUF4097" evidence="1">
    <location>
        <begin position="51"/>
        <end position="291"/>
    </location>
</feature>
<dbReference type="AlphaFoldDB" id="A0A7L6N3A8"/>
<dbReference type="Pfam" id="PF13349">
    <property type="entry name" value="DUF4097"/>
    <property type="match status" value="1"/>
</dbReference>
<name>A0A7L6N3A8_9MOLU</name>
<protein>
    <submittedName>
        <fullName evidence="2">DUF4097 domain-containing protein</fullName>
    </submittedName>
</protein>
<evidence type="ECO:0000313" key="3">
    <source>
        <dbReference type="Proteomes" id="UP000512167"/>
    </source>
</evidence>
<reference evidence="2 3" key="1">
    <citation type="submission" date="2020-04" db="EMBL/GenBank/DDBJ databases">
        <authorList>
            <person name="Zheng R.K."/>
            <person name="Sun C.M."/>
        </authorList>
    </citation>
    <scope>NUCLEOTIDE SEQUENCE [LARGE SCALE GENOMIC DNA]</scope>
    <source>
        <strain evidence="3">zrk29</strain>
    </source>
</reference>
<accession>A0A7L6N3A8</accession>
<proteinExistence type="predicted"/>
<dbReference type="InterPro" id="IPR025164">
    <property type="entry name" value="Toastrack_DUF4097"/>
</dbReference>
<gene>
    <name evidence="2" type="ORF">HF295_07750</name>
</gene>
<sequence length="295" mass="33063">MSKLIKIGLVFLLIGLGIVIAIPLTSNTQVFGMGDENYTLYEQTFKYDDFTDIDFDFDNREVYILESTDNDVHLKYYIHDKDEYSQSMDNNQLSLSISRKWYYNLFSLDIFTNREKYQVHLYIPNISIIESLKIHTSNGKMEMNIDHQFNSISLASSNGDIKVLNIETNTLTLNTSNGDISIKNLLASQEIKIDTSNGKILMDNILSPEITGDTSNGKIEAVNIVSSDISLDTSNGKIYLTVKGIIDDYRVSLSTSNGDKVYNGLKVESGTINSDGGKYISLDSSNGDVEVKFID</sequence>
<evidence type="ECO:0000313" key="2">
    <source>
        <dbReference type="EMBL" id="QLY40750.1"/>
    </source>
</evidence>
<evidence type="ECO:0000259" key="1">
    <source>
        <dbReference type="Pfam" id="PF13349"/>
    </source>
</evidence>
<dbReference type="Proteomes" id="UP000512167">
    <property type="component" value="Chromosome"/>
</dbReference>
<keyword evidence="3" id="KW-1185">Reference proteome</keyword>
<dbReference type="KEGG" id="tbk:HF295_07750"/>
<organism evidence="2 3">
    <name type="scientific">Hujiaoplasma nucleasis</name>
    <dbReference type="NCBI Taxonomy" id="2725268"/>
    <lineage>
        <taxon>Bacteria</taxon>
        <taxon>Bacillati</taxon>
        <taxon>Mycoplasmatota</taxon>
        <taxon>Mollicutes</taxon>
        <taxon>Candidatus Izemoplasmatales</taxon>
        <taxon>Hujiaoplasmataceae</taxon>
        <taxon>Hujiaoplasma</taxon>
    </lineage>
</organism>
<dbReference type="EMBL" id="CP051151">
    <property type="protein sequence ID" value="QLY40750.1"/>
    <property type="molecule type" value="Genomic_DNA"/>
</dbReference>